<evidence type="ECO:0000256" key="10">
    <source>
        <dbReference type="SAM" id="Phobius"/>
    </source>
</evidence>
<dbReference type="InterPro" id="IPR017441">
    <property type="entry name" value="Protein_kinase_ATP_BS"/>
</dbReference>
<dbReference type="GO" id="GO:0004674">
    <property type="term" value="F:protein serine/threonine kinase activity"/>
    <property type="evidence" value="ECO:0007669"/>
    <property type="project" value="UniProtKB-KW"/>
</dbReference>
<dbReference type="PROSITE" id="PS00108">
    <property type="entry name" value="PROTEIN_KINASE_ST"/>
    <property type="match status" value="1"/>
</dbReference>
<dbReference type="PANTHER" id="PTHR43289:SF6">
    <property type="entry name" value="SERINE_THREONINE-PROTEIN KINASE NEKL-3"/>
    <property type="match status" value="1"/>
</dbReference>
<dbReference type="KEGG" id="tjr:TherJR_1977"/>
<dbReference type="SUPFAM" id="SSF56112">
    <property type="entry name" value="Protein kinase-like (PK-like)"/>
    <property type="match status" value="1"/>
</dbReference>
<keyword evidence="4 9" id="KW-0547">Nucleotide-binding</keyword>
<feature type="binding site" evidence="9">
    <location>
        <position position="248"/>
    </location>
    <ligand>
        <name>ATP</name>
        <dbReference type="ChEBI" id="CHEBI:30616"/>
    </ligand>
</feature>
<dbReference type="InterPro" id="IPR011009">
    <property type="entry name" value="Kinase-like_dom_sf"/>
</dbReference>
<dbReference type="InterPro" id="IPR000719">
    <property type="entry name" value="Prot_kinase_dom"/>
</dbReference>
<evidence type="ECO:0000313" key="13">
    <source>
        <dbReference type="EMBL" id="ADG82824.1"/>
    </source>
</evidence>
<dbReference type="SMART" id="SM00220">
    <property type="entry name" value="S_TKc"/>
    <property type="match status" value="1"/>
</dbReference>
<evidence type="ECO:0000256" key="8">
    <source>
        <dbReference type="ARBA" id="ARBA00048679"/>
    </source>
</evidence>
<feature type="transmembrane region" description="Helical" evidence="10">
    <location>
        <begin position="515"/>
        <end position="536"/>
    </location>
</feature>
<evidence type="ECO:0000256" key="1">
    <source>
        <dbReference type="ARBA" id="ARBA00012513"/>
    </source>
</evidence>
<keyword evidence="5 13" id="KW-0418">Kinase</keyword>
<proteinExistence type="predicted"/>
<dbReference type="AlphaFoldDB" id="D5X8A4"/>
<dbReference type="InterPro" id="IPR011528">
    <property type="entry name" value="NERD"/>
</dbReference>
<dbReference type="PROSITE" id="PS00107">
    <property type="entry name" value="PROTEIN_KINASE_ATP"/>
    <property type="match status" value="1"/>
</dbReference>
<dbReference type="RefSeq" id="WP_013120832.1">
    <property type="nucleotide sequence ID" value="NC_014152.1"/>
</dbReference>
<evidence type="ECO:0000259" key="11">
    <source>
        <dbReference type="PROSITE" id="PS50011"/>
    </source>
</evidence>
<keyword evidence="6 9" id="KW-0067">ATP-binding</keyword>
<keyword evidence="2 13" id="KW-0723">Serine/threonine-protein kinase</keyword>
<dbReference type="EMBL" id="CP002028">
    <property type="protein sequence ID" value="ADG82824.1"/>
    <property type="molecule type" value="Genomic_DNA"/>
</dbReference>
<comment type="catalytic activity">
    <reaction evidence="8">
        <text>L-seryl-[protein] + ATP = O-phospho-L-seryl-[protein] + ADP + H(+)</text>
        <dbReference type="Rhea" id="RHEA:17989"/>
        <dbReference type="Rhea" id="RHEA-COMP:9863"/>
        <dbReference type="Rhea" id="RHEA-COMP:11604"/>
        <dbReference type="ChEBI" id="CHEBI:15378"/>
        <dbReference type="ChEBI" id="CHEBI:29999"/>
        <dbReference type="ChEBI" id="CHEBI:30616"/>
        <dbReference type="ChEBI" id="CHEBI:83421"/>
        <dbReference type="ChEBI" id="CHEBI:456216"/>
        <dbReference type="EC" id="2.7.11.1"/>
    </reaction>
</comment>
<evidence type="ECO:0000313" key="14">
    <source>
        <dbReference type="Proteomes" id="UP000002377"/>
    </source>
</evidence>
<dbReference type="GO" id="GO:0005524">
    <property type="term" value="F:ATP binding"/>
    <property type="evidence" value="ECO:0007669"/>
    <property type="project" value="UniProtKB-UniRule"/>
</dbReference>
<keyword evidence="10" id="KW-1133">Transmembrane helix</keyword>
<dbReference type="FunFam" id="1.10.510.10:FF:000021">
    <property type="entry name" value="Serine/threonine protein kinase"/>
    <property type="match status" value="1"/>
</dbReference>
<dbReference type="Gene3D" id="3.30.200.20">
    <property type="entry name" value="Phosphorylase Kinase, domain 1"/>
    <property type="match status" value="1"/>
</dbReference>
<dbReference type="InterPro" id="IPR008271">
    <property type="entry name" value="Ser/Thr_kinase_AS"/>
</dbReference>
<dbReference type="CDD" id="cd14014">
    <property type="entry name" value="STKc_PknB_like"/>
    <property type="match status" value="1"/>
</dbReference>
<dbReference type="HOGENOM" id="CLU_357119_0_0_9"/>
<evidence type="ECO:0000256" key="3">
    <source>
        <dbReference type="ARBA" id="ARBA00022679"/>
    </source>
</evidence>
<keyword evidence="3" id="KW-0808">Transferase</keyword>
<dbReference type="EC" id="2.7.11.1" evidence="1"/>
<evidence type="ECO:0000256" key="2">
    <source>
        <dbReference type="ARBA" id="ARBA00022527"/>
    </source>
</evidence>
<evidence type="ECO:0000256" key="9">
    <source>
        <dbReference type="PROSITE-ProRule" id="PRU10141"/>
    </source>
</evidence>
<accession>D5X8A4</accession>
<evidence type="ECO:0000256" key="5">
    <source>
        <dbReference type="ARBA" id="ARBA00022777"/>
    </source>
</evidence>
<organism evidence="13 14">
    <name type="scientific">Thermincola potens (strain JR)</name>
    <dbReference type="NCBI Taxonomy" id="635013"/>
    <lineage>
        <taxon>Bacteria</taxon>
        <taxon>Bacillati</taxon>
        <taxon>Bacillota</taxon>
        <taxon>Clostridia</taxon>
        <taxon>Eubacteriales</taxon>
        <taxon>Thermincolaceae</taxon>
        <taxon>Thermincola</taxon>
    </lineage>
</organism>
<evidence type="ECO:0000256" key="4">
    <source>
        <dbReference type="ARBA" id="ARBA00022741"/>
    </source>
</evidence>
<dbReference type="Pfam" id="PF00069">
    <property type="entry name" value="Pkinase"/>
    <property type="match status" value="1"/>
</dbReference>
<comment type="catalytic activity">
    <reaction evidence="7">
        <text>L-threonyl-[protein] + ATP = O-phospho-L-threonyl-[protein] + ADP + H(+)</text>
        <dbReference type="Rhea" id="RHEA:46608"/>
        <dbReference type="Rhea" id="RHEA-COMP:11060"/>
        <dbReference type="Rhea" id="RHEA-COMP:11605"/>
        <dbReference type="ChEBI" id="CHEBI:15378"/>
        <dbReference type="ChEBI" id="CHEBI:30013"/>
        <dbReference type="ChEBI" id="CHEBI:30616"/>
        <dbReference type="ChEBI" id="CHEBI:61977"/>
        <dbReference type="ChEBI" id="CHEBI:456216"/>
        <dbReference type="EC" id="2.7.11.1"/>
    </reaction>
</comment>
<evidence type="ECO:0000256" key="7">
    <source>
        <dbReference type="ARBA" id="ARBA00047899"/>
    </source>
</evidence>
<name>D5X8A4_THEPJ</name>
<protein>
    <recommendedName>
        <fullName evidence="1">non-specific serine/threonine protein kinase</fullName>
        <ecNumber evidence="1">2.7.11.1</ecNumber>
    </recommendedName>
</protein>
<dbReference type="PROSITE" id="PS50011">
    <property type="entry name" value="PROTEIN_KINASE_DOM"/>
    <property type="match status" value="1"/>
</dbReference>
<keyword evidence="10" id="KW-0472">Membrane</keyword>
<feature type="domain" description="NERD" evidence="12">
    <location>
        <begin position="15"/>
        <end position="134"/>
    </location>
</feature>
<dbReference type="Proteomes" id="UP000002377">
    <property type="component" value="Chromosome"/>
</dbReference>
<feature type="domain" description="Protein kinase" evidence="11">
    <location>
        <begin position="218"/>
        <end position="483"/>
    </location>
</feature>
<reference evidence="13 14" key="1">
    <citation type="submission" date="2010-05" db="EMBL/GenBank/DDBJ databases">
        <title>Complete sequence of Thermincola sp. JR.</title>
        <authorList>
            <consortium name="US DOE Joint Genome Institute"/>
            <person name="Lucas S."/>
            <person name="Copeland A."/>
            <person name="Lapidus A."/>
            <person name="Cheng J.-F."/>
            <person name="Bruce D."/>
            <person name="Goodwin L."/>
            <person name="Pitluck S."/>
            <person name="Chertkov O."/>
            <person name="Detter J.C."/>
            <person name="Han C."/>
            <person name="Tapia R."/>
            <person name="Land M."/>
            <person name="Hauser L."/>
            <person name="Kyrpides N."/>
            <person name="Mikhailova N."/>
            <person name="Hazen T.C."/>
            <person name="Woyke T."/>
        </authorList>
    </citation>
    <scope>NUCLEOTIDE SEQUENCE [LARGE SCALE GENOMIC DNA]</scope>
    <source>
        <strain evidence="13 14">JR</strain>
    </source>
</reference>
<dbReference type="Pfam" id="PF08378">
    <property type="entry name" value="NERD"/>
    <property type="match status" value="1"/>
</dbReference>
<evidence type="ECO:0000256" key="6">
    <source>
        <dbReference type="ARBA" id="ARBA00022840"/>
    </source>
</evidence>
<keyword evidence="10" id="KW-0812">Transmembrane</keyword>
<dbReference type="STRING" id="635013.TherJR_1977"/>
<dbReference type="PANTHER" id="PTHR43289">
    <property type="entry name" value="MITOGEN-ACTIVATED PROTEIN KINASE KINASE KINASE 20-RELATED"/>
    <property type="match status" value="1"/>
</dbReference>
<sequence>MARVLKNVSKISGIYGQPGEEKVSSLLEKSLPEDYVVLNSPRIFYHGATIDIDHVVIGPNGVFVIESKNMHGKISGGLMGNWTQERKRSGKNKKVKIGNPANQVNHYAKIVKSYTTVRYLNEYGDKVSVKVYPIVVFVHEEADLSTMEFTRPGYVGRVKVLKLDELVDYILTREGARYSGEDIAHFAEILVPAEHRDQTEYFAPGFLTEQLGQNVHRYEIYEEIGRGNFGTVFRGFDIKLDREVAIKKMHSKQKDPEAVRRFFREAQINAKLNHENIVAVYDYYEDNGDYYLIMEYIDGITLEEYLHDKKPGWQETYNIIDPICAALEHAHANHVVHRDLKPANILLTGDMKVKVSDFGIARLTEDSSLTQTLAGIGTPSVMAPEQITGKKADEKTDIFGLGVLMYLLLTGEYPFTGEHIGELVNKVLYQEPAPIKEKNPQVPSMVADVVMKCLAKEPEQRFQSVTELREALYYVFVKEQPYLKGTGQLSGGRYRRWVQKLPAPLRGLMASERKFLTTVTLVTLVIIIFLVSYQAYSDSRKATGDFLQTAQYGFTNENLRTLYSDPAKFKGVPVNLVGKIGKILQLTDTTTIFTITVDSNNVPYKNLIVEYRKPHFMLQYSEYIKVVGSVQIKDGIKGIKDSTPIIVADKIEPVEDPWSVLAPTVLTVYPNKAVNMDGEVVNINRVEFATKETRLFITVANYSRHKAYFVLSKPIGRQGNRVFREIPNRYGIFSQPTLELMPGEYIDEVVFLEPMDPEEKSARFIFGSDLNIADNEKPYILDISW</sequence>
<gene>
    <name evidence="13" type="ordered locus">TherJR_1977</name>
</gene>
<dbReference type="eggNOG" id="COG0515">
    <property type="taxonomic scope" value="Bacteria"/>
</dbReference>
<dbReference type="PROSITE" id="PS50965">
    <property type="entry name" value="NERD"/>
    <property type="match status" value="1"/>
</dbReference>
<evidence type="ECO:0000259" key="12">
    <source>
        <dbReference type="PROSITE" id="PS50965"/>
    </source>
</evidence>
<dbReference type="Gene3D" id="1.10.510.10">
    <property type="entry name" value="Transferase(Phosphotransferase) domain 1"/>
    <property type="match status" value="1"/>
</dbReference>
<keyword evidence="14" id="KW-1185">Reference proteome</keyword>